<reference evidence="4" key="1">
    <citation type="journal article" date="2018" name="Nat. Microbiol.">
        <title>Leveraging single-cell genomics to expand the fungal tree of life.</title>
        <authorList>
            <person name="Ahrendt S.R."/>
            <person name="Quandt C.A."/>
            <person name="Ciobanu D."/>
            <person name="Clum A."/>
            <person name="Salamov A."/>
            <person name="Andreopoulos B."/>
            <person name="Cheng J.F."/>
            <person name="Woyke T."/>
            <person name="Pelin A."/>
            <person name="Henrissat B."/>
            <person name="Reynolds N.K."/>
            <person name="Benny G.L."/>
            <person name="Smith M.E."/>
            <person name="James T.Y."/>
            <person name="Grigoriev I.V."/>
        </authorList>
    </citation>
    <scope>NUCLEOTIDE SEQUENCE [LARGE SCALE GENOMIC DNA]</scope>
</reference>
<feature type="domain" description="Fe2OG dioxygenase" evidence="2">
    <location>
        <begin position="173"/>
        <end position="285"/>
    </location>
</feature>
<comment type="similarity">
    <text evidence="1">Belongs to the iron/ascorbate-dependent oxidoreductase family.</text>
</comment>
<evidence type="ECO:0000256" key="1">
    <source>
        <dbReference type="RuleBase" id="RU003682"/>
    </source>
</evidence>
<accession>A0A4P9WRG6</accession>
<dbReference type="PANTHER" id="PTHR47990">
    <property type="entry name" value="2-OXOGLUTARATE (2OG) AND FE(II)-DEPENDENT OXYGENASE SUPERFAMILY PROTEIN-RELATED"/>
    <property type="match status" value="1"/>
</dbReference>
<name>A0A4P9WRG6_9FUNG</name>
<dbReference type="SUPFAM" id="SSF51197">
    <property type="entry name" value="Clavaminate synthase-like"/>
    <property type="match status" value="1"/>
</dbReference>
<gene>
    <name evidence="3" type="ORF">BDK51DRAFT_35356</name>
</gene>
<dbReference type="InterPro" id="IPR050231">
    <property type="entry name" value="Iron_ascorbate_oxido_reductase"/>
</dbReference>
<keyword evidence="1" id="KW-0560">Oxidoreductase</keyword>
<dbReference type="GO" id="GO:0016491">
    <property type="term" value="F:oxidoreductase activity"/>
    <property type="evidence" value="ECO:0007669"/>
    <property type="project" value="UniProtKB-KW"/>
</dbReference>
<dbReference type="EMBL" id="KZ994217">
    <property type="protein sequence ID" value="RKO93506.1"/>
    <property type="molecule type" value="Genomic_DNA"/>
</dbReference>
<dbReference type="InterPro" id="IPR026992">
    <property type="entry name" value="DIOX_N"/>
</dbReference>
<dbReference type="Gene3D" id="2.60.120.330">
    <property type="entry name" value="B-lactam Antibiotic, Isopenicillin N Synthase, Chain"/>
    <property type="match status" value="1"/>
</dbReference>
<sequence length="341" mass="36708">MVIPHPPAVPVIDLAKLNAGEEGKKEVVAELLSALRNIGFFSVINHSVPLPLVDQLFKTDVETKRRIPYVEATNTGYLGHGQEKIWIAHVVYRRLNFKEKALDCKEAYNMPACPEAESLIPPELARNGIAKSFMESCHATLHQLLELLAVALDIPAEEGGETYLSSKHSFGGTPSILRLLHYPPVAGDSAESGSWTRAGGHTDYGSLTLLFQSGVGGLEALLRVDPTAEPVWVPVPPVAGAIVVNSGDLLEFWTRGAVKSTVHRVVVPQEVRGVSRYSLVYFAQPIGSTPLTPIPSPLLRELADAAASSAAVAGFSTAGDVAKSISASQHLWERLSHTQTY</sequence>
<keyword evidence="4" id="KW-1185">Reference proteome</keyword>
<dbReference type="Pfam" id="PF14226">
    <property type="entry name" value="DIOX_N"/>
    <property type="match status" value="1"/>
</dbReference>
<dbReference type="OrthoDB" id="288590at2759"/>
<keyword evidence="1" id="KW-0479">Metal-binding</keyword>
<dbReference type="GO" id="GO:0046872">
    <property type="term" value="F:metal ion binding"/>
    <property type="evidence" value="ECO:0007669"/>
    <property type="project" value="UniProtKB-KW"/>
</dbReference>
<dbReference type="InterPro" id="IPR044861">
    <property type="entry name" value="IPNS-like_FE2OG_OXY"/>
</dbReference>
<organism evidence="3 4">
    <name type="scientific">Blyttiomyces helicus</name>
    <dbReference type="NCBI Taxonomy" id="388810"/>
    <lineage>
        <taxon>Eukaryota</taxon>
        <taxon>Fungi</taxon>
        <taxon>Fungi incertae sedis</taxon>
        <taxon>Chytridiomycota</taxon>
        <taxon>Chytridiomycota incertae sedis</taxon>
        <taxon>Chytridiomycetes</taxon>
        <taxon>Chytridiomycetes incertae sedis</taxon>
        <taxon>Blyttiomyces</taxon>
    </lineage>
</organism>
<keyword evidence="1" id="KW-0408">Iron</keyword>
<evidence type="ECO:0000313" key="3">
    <source>
        <dbReference type="EMBL" id="RKO93506.1"/>
    </source>
</evidence>
<proteinExistence type="inferred from homology"/>
<dbReference type="AlphaFoldDB" id="A0A4P9WRG6"/>
<evidence type="ECO:0000313" key="4">
    <source>
        <dbReference type="Proteomes" id="UP000269721"/>
    </source>
</evidence>
<protein>
    <recommendedName>
        <fullName evidence="2">Fe2OG dioxygenase domain-containing protein</fullName>
    </recommendedName>
</protein>
<dbReference type="InterPro" id="IPR027443">
    <property type="entry name" value="IPNS-like_sf"/>
</dbReference>
<dbReference type="Proteomes" id="UP000269721">
    <property type="component" value="Unassembled WGS sequence"/>
</dbReference>
<evidence type="ECO:0000259" key="2">
    <source>
        <dbReference type="PROSITE" id="PS51471"/>
    </source>
</evidence>
<dbReference type="PROSITE" id="PS51471">
    <property type="entry name" value="FE2OG_OXY"/>
    <property type="match status" value="1"/>
</dbReference>
<dbReference type="InterPro" id="IPR005123">
    <property type="entry name" value="Oxoglu/Fe-dep_dioxygenase_dom"/>
</dbReference>
<dbReference type="Pfam" id="PF03171">
    <property type="entry name" value="2OG-FeII_Oxy"/>
    <property type="match status" value="1"/>
</dbReference>